<feature type="compositionally biased region" description="Basic and acidic residues" evidence="1">
    <location>
        <begin position="218"/>
        <end position="259"/>
    </location>
</feature>
<keyword evidence="4" id="KW-1185">Reference proteome</keyword>
<feature type="compositionally biased region" description="Basic and acidic residues" evidence="1">
    <location>
        <begin position="174"/>
        <end position="185"/>
    </location>
</feature>
<dbReference type="Proteomes" id="UP000827986">
    <property type="component" value="Unassembled WGS sequence"/>
</dbReference>
<dbReference type="GO" id="GO:0045669">
    <property type="term" value="P:positive regulation of osteoblast differentiation"/>
    <property type="evidence" value="ECO:0007669"/>
    <property type="project" value="TreeGrafter"/>
</dbReference>
<dbReference type="GO" id="GO:0005886">
    <property type="term" value="C:plasma membrane"/>
    <property type="evidence" value="ECO:0007669"/>
    <property type="project" value="TreeGrafter"/>
</dbReference>
<feature type="region of interest" description="Disordered" evidence="1">
    <location>
        <begin position="204"/>
        <end position="331"/>
    </location>
</feature>
<evidence type="ECO:0008006" key="5">
    <source>
        <dbReference type="Google" id="ProtNLM"/>
    </source>
</evidence>
<evidence type="ECO:0000313" key="3">
    <source>
        <dbReference type="EMBL" id="KAH1180290.1"/>
    </source>
</evidence>
<reference evidence="3" key="1">
    <citation type="submission" date="2021-09" db="EMBL/GenBank/DDBJ databases">
        <title>The genome of Mauremys mutica provides insights into the evolution of semi-aquatic lifestyle.</title>
        <authorList>
            <person name="Gong S."/>
            <person name="Gao Y."/>
        </authorList>
    </citation>
    <scope>NUCLEOTIDE SEQUENCE</scope>
    <source>
        <strain evidence="3">MM-2020</strain>
        <tissue evidence="3">Muscle</tissue>
    </source>
</reference>
<dbReference type="Pfam" id="PF15724">
    <property type="entry name" value="TMEM119"/>
    <property type="match status" value="1"/>
</dbReference>
<dbReference type="GO" id="GO:0033690">
    <property type="term" value="P:positive regulation of osteoblast proliferation"/>
    <property type="evidence" value="ECO:0007669"/>
    <property type="project" value="TreeGrafter"/>
</dbReference>
<organism evidence="3 4">
    <name type="scientific">Mauremys mutica</name>
    <name type="common">yellowpond turtle</name>
    <dbReference type="NCBI Taxonomy" id="74926"/>
    <lineage>
        <taxon>Eukaryota</taxon>
        <taxon>Metazoa</taxon>
        <taxon>Chordata</taxon>
        <taxon>Craniata</taxon>
        <taxon>Vertebrata</taxon>
        <taxon>Euteleostomi</taxon>
        <taxon>Archelosauria</taxon>
        <taxon>Testudinata</taxon>
        <taxon>Testudines</taxon>
        <taxon>Cryptodira</taxon>
        <taxon>Durocryptodira</taxon>
        <taxon>Testudinoidea</taxon>
        <taxon>Geoemydidae</taxon>
        <taxon>Geoemydinae</taxon>
        <taxon>Mauremys</taxon>
    </lineage>
</organism>
<keyword evidence="2" id="KW-0472">Membrane</keyword>
<protein>
    <recommendedName>
        <fullName evidence="5">Transmembrane protein 119</fullName>
    </recommendedName>
</protein>
<evidence type="ECO:0000256" key="1">
    <source>
        <dbReference type="SAM" id="MobiDB-lite"/>
    </source>
</evidence>
<dbReference type="AlphaFoldDB" id="A0A9D3XJN9"/>
<dbReference type="EMBL" id="JAHDVG010000470">
    <property type="protein sequence ID" value="KAH1180290.1"/>
    <property type="molecule type" value="Genomic_DNA"/>
</dbReference>
<dbReference type="GO" id="GO:0030501">
    <property type="term" value="P:positive regulation of bone mineralization"/>
    <property type="evidence" value="ECO:0007669"/>
    <property type="project" value="TreeGrafter"/>
</dbReference>
<evidence type="ECO:0000313" key="4">
    <source>
        <dbReference type="Proteomes" id="UP000827986"/>
    </source>
</evidence>
<evidence type="ECO:0000256" key="2">
    <source>
        <dbReference type="SAM" id="Phobius"/>
    </source>
</evidence>
<dbReference type="GO" id="GO:0001503">
    <property type="term" value="P:ossification"/>
    <property type="evidence" value="ECO:0007669"/>
    <property type="project" value="InterPro"/>
</dbReference>
<proteinExistence type="predicted"/>
<feature type="transmembrane region" description="Helical" evidence="2">
    <location>
        <begin position="30"/>
        <end position="47"/>
    </location>
</feature>
<accession>A0A9D3XJN9</accession>
<keyword evidence="2" id="KW-1133">Transmembrane helix</keyword>
<dbReference type="InterPro" id="IPR031453">
    <property type="entry name" value="TMEM119"/>
</dbReference>
<feature type="region of interest" description="Disordered" evidence="1">
    <location>
        <begin position="159"/>
        <end position="190"/>
    </location>
</feature>
<dbReference type="PANTHER" id="PTHR28645:SF1">
    <property type="entry name" value="TRANSMEMBRANE PROTEIN 119"/>
    <property type="match status" value="1"/>
</dbReference>
<sequence length="331" mass="35357">MSTQVVLAPHLFSDHEQVQFSQLQSPVWEMAAPATVCVLLMLMAPLCTTRSTRIQATVLDDNSGSGDNPGASILPSASVNLGVNPTSGTIAVNSVNGTLTSINIFNRIVNFFKEYMLLIIVVGSLVFVLLFIVCAAAIVRQKHKASAYYPSSFPKKKYVDQNDRSGGAKAFSEVPEKAPETHPEEPVDSSKQLQADILAAAQNLKSPAKVSMANGDGTKIEDKPPKEQEEGTKVEDDKQTAECVSKEEAAPQEKAEPAKETPAPSCTAETEAKEEEPPSTEEVQHVQQANESLPEELKECPGAADPVMQTPEDEKQDVCVPAAPDTGAAGV</sequence>
<gene>
    <name evidence="3" type="ORF">KIL84_009126</name>
</gene>
<name>A0A9D3XJN9_9SAUR</name>
<dbReference type="PANTHER" id="PTHR28645">
    <property type="entry name" value="TRANSMEMBRANE PROTEIN 119"/>
    <property type="match status" value="1"/>
</dbReference>
<feature type="compositionally biased region" description="Low complexity" evidence="1">
    <location>
        <begin position="260"/>
        <end position="269"/>
    </location>
</feature>
<comment type="caution">
    <text evidence="3">The sequence shown here is derived from an EMBL/GenBank/DDBJ whole genome shotgun (WGS) entry which is preliminary data.</text>
</comment>
<feature type="transmembrane region" description="Helical" evidence="2">
    <location>
        <begin position="115"/>
        <end position="139"/>
    </location>
</feature>
<keyword evidence="2" id="KW-0812">Transmembrane</keyword>